<dbReference type="InterPro" id="IPR012827">
    <property type="entry name" value="Hemerythrin_metal-bd"/>
</dbReference>
<keyword evidence="2" id="KW-0479">Metal-binding</keyword>
<dbReference type="InterPro" id="IPR012312">
    <property type="entry name" value="Hemerythrin-like"/>
</dbReference>
<protein>
    <submittedName>
        <fullName evidence="6">Bacteriohemerythrin</fullName>
    </submittedName>
</protein>
<dbReference type="CDD" id="cd12107">
    <property type="entry name" value="Hemerythrin"/>
    <property type="match status" value="1"/>
</dbReference>
<sequence length="153" mass="17319">MEPIVWTDKLLLDYEPMDTVHRDFIAVLAAAQAADDANLEKAWVEVIDHTRTHFDREDDWMRHSGFASADSHILQHRVVLNVLREGLALARSGQYGAVREMASELAAWFGKHAQTQDAALALHMRRQAEYPERRPRPGGTERPLARHRASSSG</sequence>
<feature type="region of interest" description="Disordered" evidence="4">
    <location>
        <begin position="129"/>
        <end position="153"/>
    </location>
</feature>
<accession>A0ABW2R7G6</accession>
<keyword evidence="3" id="KW-0408">Iron</keyword>
<evidence type="ECO:0000313" key="7">
    <source>
        <dbReference type="Proteomes" id="UP001596495"/>
    </source>
</evidence>
<keyword evidence="7" id="KW-1185">Reference proteome</keyword>
<dbReference type="PANTHER" id="PTHR37164:SF1">
    <property type="entry name" value="BACTERIOHEMERYTHRIN"/>
    <property type="match status" value="1"/>
</dbReference>
<dbReference type="Pfam" id="PF01814">
    <property type="entry name" value="Hemerythrin"/>
    <property type="match status" value="1"/>
</dbReference>
<dbReference type="InterPro" id="IPR035938">
    <property type="entry name" value="Hemerythrin-like_sf"/>
</dbReference>
<dbReference type="EMBL" id="JBHTBX010000003">
    <property type="protein sequence ID" value="MFC7434019.1"/>
    <property type="molecule type" value="Genomic_DNA"/>
</dbReference>
<comment type="similarity">
    <text evidence="1">Belongs to the hemerythrin family.</text>
</comment>
<feature type="domain" description="Hemerythrin-like" evidence="5">
    <location>
        <begin position="14"/>
        <end position="118"/>
    </location>
</feature>
<dbReference type="RefSeq" id="WP_382254830.1">
    <property type="nucleotide sequence ID" value="NZ_JBHTBX010000003.1"/>
</dbReference>
<name>A0ABW2R7G6_9BURK</name>
<comment type="caution">
    <text evidence="6">The sequence shown here is derived from an EMBL/GenBank/DDBJ whole genome shotgun (WGS) entry which is preliminary data.</text>
</comment>
<dbReference type="Gene3D" id="1.20.120.50">
    <property type="entry name" value="Hemerythrin-like"/>
    <property type="match status" value="1"/>
</dbReference>
<dbReference type="Proteomes" id="UP001596495">
    <property type="component" value="Unassembled WGS sequence"/>
</dbReference>
<evidence type="ECO:0000256" key="1">
    <source>
        <dbReference type="ARBA" id="ARBA00010587"/>
    </source>
</evidence>
<evidence type="ECO:0000313" key="6">
    <source>
        <dbReference type="EMBL" id="MFC7434019.1"/>
    </source>
</evidence>
<dbReference type="NCBIfam" id="TIGR02481">
    <property type="entry name" value="hemeryth_dom"/>
    <property type="match status" value="1"/>
</dbReference>
<dbReference type="InterPro" id="IPR050669">
    <property type="entry name" value="Hemerythrin"/>
</dbReference>
<gene>
    <name evidence="6" type="ORF">ACFQNJ_05795</name>
</gene>
<evidence type="ECO:0000256" key="3">
    <source>
        <dbReference type="ARBA" id="ARBA00023004"/>
    </source>
</evidence>
<proteinExistence type="inferred from homology"/>
<evidence type="ECO:0000259" key="5">
    <source>
        <dbReference type="Pfam" id="PF01814"/>
    </source>
</evidence>
<evidence type="ECO:0000256" key="2">
    <source>
        <dbReference type="ARBA" id="ARBA00022723"/>
    </source>
</evidence>
<dbReference type="SUPFAM" id="SSF47188">
    <property type="entry name" value="Hemerythrin-like"/>
    <property type="match status" value="1"/>
</dbReference>
<organism evidence="6 7">
    <name type="scientific">Hydrogenophaga bisanensis</name>
    <dbReference type="NCBI Taxonomy" id="439611"/>
    <lineage>
        <taxon>Bacteria</taxon>
        <taxon>Pseudomonadati</taxon>
        <taxon>Pseudomonadota</taxon>
        <taxon>Betaproteobacteria</taxon>
        <taxon>Burkholderiales</taxon>
        <taxon>Comamonadaceae</taxon>
        <taxon>Hydrogenophaga</taxon>
    </lineage>
</organism>
<reference evidence="7" key="1">
    <citation type="journal article" date="2019" name="Int. J. Syst. Evol. Microbiol.">
        <title>The Global Catalogue of Microorganisms (GCM) 10K type strain sequencing project: providing services to taxonomists for standard genome sequencing and annotation.</title>
        <authorList>
            <consortium name="The Broad Institute Genomics Platform"/>
            <consortium name="The Broad Institute Genome Sequencing Center for Infectious Disease"/>
            <person name="Wu L."/>
            <person name="Ma J."/>
        </authorList>
    </citation>
    <scope>NUCLEOTIDE SEQUENCE [LARGE SCALE GENOMIC DNA]</scope>
    <source>
        <strain evidence="7">CCUG 54518</strain>
    </source>
</reference>
<evidence type="ECO:0000256" key="4">
    <source>
        <dbReference type="SAM" id="MobiDB-lite"/>
    </source>
</evidence>
<dbReference type="PANTHER" id="PTHR37164">
    <property type="entry name" value="BACTERIOHEMERYTHRIN"/>
    <property type="match status" value="1"/>
</dbReference>